<evidence type="ECO:0000313" key="1">
    <source>
        <dbReference type="Proteomes" id="UP000887576"/>
    </source>
</evidence>
<protein>
    <submittedName>
        <fullName evidence="2">Uncharacterized protein</fullName>
    </submittedName>
</protein>
<dbReference type="WBParaSite" id="JU765_v2.g11145.t1">
    <property type="protein sequence ID" value="JU765_v2.g11145.t1"/>
    <property type="gene ID" value="JU765_v2.g11145"/>
</dbReference>
<dbReference type="Proteomes" id="UP000887576">
    <property type="component" value="Unplaced"/>
</dbReference>
<name>A0AC34PYS2_9BILA</name>
<reference evidence="2" key="1">
    <citation type="submission" date="2022-11" db="UniProtKB">
        <authorList>
            <consortium name="WormBaseParasite"/>
        </authorList>
    </citation>
    <scope>IDENTIFICATION</scope>
</reference>
<proteinExistence type="predicted"/>
<sequence length="221" mass="25416">MQRTCWDWNVEDEPWLMSYLHFGQFWQDSSTDLLQRGTSTFQRIHADGWEWTRPELTWTLIVLKHHCKQLRKSLGDYVSSSNSCCLTDKKDVETMRLNLVVKTLICCSNQDHAFRNGVSIRGLREMLRKSHPIHSKYVCQTNATSNDFGLSNFSMNTADTVRVSSTIPSTSKETMLSSFAAKISRLSTKSKNPRNETKNSTFFTESEELETTAAEPNEKGW</sequence>
<accession>A0AC34PYS2</accession>
<evidence type="ECO:0000313" key="2">
    <source>
        <dbReference type="WBParaSite" id="JU765_v2.g11145.t1"/>
    </source>
</evidence>
<organism evidence="1 2">
    <name type="scientific">Panagrolaimus sp. JU765</name>
    <dbReference type="NCBI Taxonomy" id="591449"/>
    <lineage>
        <taxon>Eukaryota</taxon>
        <taxon>Metazoa</taxon>
        <taxon>Ecdysozoa</taxon>
        <taxon>Nematoda</taxon>
        <taxon>Chromadorea</taxon>
        <taxon>Rhabditida</taxon>
        <taxon>Tylenchina</taxon>
        <taxon>Panagrolaimomorpha</taxon>
        <taxon>Panagrolaimoidea</taxon>
        <taxon>Panagrolaimidae</taxon>
        <taxon>Panagrolaimus</taxon>
    </lineage>
</organism>